<dbReference type="InterPro" id="IPR002184">
    <property type="entry name" value="7TM_GPCR_serpentine_rcpt_Srb"/>
</dbReference>
<dbReference type="eggNOG" id="ENOG502RVTQ">
    <property type="taxonomic scope" value="Eukaryota"/>
</dbReference>
<comment type="similarity">
    <text evidence="2">Belongs to the nematode receptor-like protein srb family.</text>
</comment>
<evidence type="ECO:0000256" key="1">
    <source>
        <dbReference type="ARBA" id="ARBA00004141"/>
    </source>
</evidence>
<keyword evidence="5 6" id="KW-0472">Membrane</keyword>
<dbReference type="GO" id="GO:0007606">
    <property type="term" value="P:sensory perception of chemical stimulus"/>
    <property type="evidence" value="ECO:0007669"/>
    <property type="project" value="InterPro"/>
</dbReference>
<protein>
    <submittedName>
        <fullName evidence="8">Serpentine receptor class gamma</fullName>
    </submittedName>
</protein>
<organism evidence="7 8">
    <name type="scientific">Caenorhabditis tropicalis</name>
    <dbReference type="NCBI Taxonomy" id="1561998"/>
    <lineage>
        <taxon>Eukaryota</taxon>
        <taxon>Metazoa</taxon>
        <taxon>Ecdysozoa</taxon>
        <taxon>Nematoda</taxon>
        <taxon>Chromadorea</taxon>
        <taxon>Rhabditida</taxon>
        <taxon>Rhabditina</taxon>
        <taxon>Rhabditomorpha</taxon>
        <taxon>Rhabditoidea</taxon>
        <taxon>Rhabditidae</taxon>
        <taxon>Peloderinae</taxon>
        <taxon>Caenorhabditis</taxon>
    </lineage>
</organism>
<dbReference type="WBParaSite" id="Csp11.Scaffold629.g9167.t1">
    <property type="protein sequence ID" value="Csp11.Scaffold629.g9167.t1"/>
    <property type="gene ID" value="Csp11.Scaffold629.g9167"/>
</dbReference>
<feature type="transmembrane region" description="Helical" evidence="6">
    <location>
        <begin position="181"/>
        <end position="203"/>
    </location>
</feature>
<dbReference type="GO" id="GO:0016020">
    <property type="term" value="C:membrane"/>
    <property type="evidence" value="ECO:0007669"/>
    <property type="project" value="UniProtKB-SubCell"/>
</dbReference>
<evidence type="ECO:0000313" key="8">
    <source>
        <dbReference type="WBParaSite" id="Csp11.Scaffold629.g9167.t1"/>
    </source>
</evidence>
<dbReference type="Proteomes" id="UP000095282">
    <property type="component" value="Unplaced"/>
</dbReference>
<dbReference type="Pfam" id="PF10292">
    <property type="entry name" value="7TM_GPCR_Srab"/>
    <property type="match status" value="1"/>
</dbReference>
<feature type="transmembrane region" description="Helical" evidence="6">
    <location>
        <begin position="56"/>
        <end position="83"/>
    </location>
</feature>
<proteinExistence type="inferred from homology"/>
<comment type="subcellular location">
    <subcellularLocation>
        <location evidence="1">Membrane</location>
        <topology evidence="1">Multi-pass membrane protein</topology>
    </subcellularLocation>
</comment>
<keyword evidence="3 6" id="KW-0812">Transmembrane</keyword>
<sequence>MSYDTSYTVEECSSLLQYIPFRISLLFHSTAAISSFFTTFYFLHKHIHSSPIHPNFKFLLLVYFFNSYARGVFFVGSVISFFYRILSDDIFMNPLVFQLLHLFFALSMIIDGTIKVLLILERGVATRRVERYEGQSSKKWMYSVIIILFPVTIICIVYQNADFSRQSCFAFFAPRNTENGINLLFLVAFTFAFAAFIVLRWLIRMNKKKLGLNNFQLTARYQIRENLLCSHLASSVLLTSLLVTTFYGLSMITLRLAHFQVFQDNREFFSTMKVCLYPFAVGDFIIPMYSGWQINRCKAAKLAFLNRDVTDCRERQKTTEAYEGMLRKQWA</sequence>
<evidence type="ECO:0000256" key="4">
    <source>
        <dbReference type="ARBA" id="ARBA00022989"/>
    </source>
</evidence>
<feature type="transmembrane region" description="Helical" evidence="6">
    <location>
        <begin position="227"/>
        <end position="248"/>
    </location>
</feature>
<reference evidence="8" key="1">
    <citation type="submission" date="2016-11" db="UniProtKB">
        <authorList>
            <consortium name="WormBaseParasite"/>
        </authorList>
    </citation>
    <scope>IDENTIFICATION</scope>
</reference>
<feature type="transmembrane region" description="Helical" evidence="6">
    <location>
        <begin position="140"/>
        <end position="161"/>
    </location>
</feature>
<dbReference type="PANTHER" id="PTHR31216">
    <property type="entry name" value="SERPENTINE RECEPTOR CLASS BETA-1-RELATED-RELATED"/>
    <property type="match status" value="1"/>
</dbReference>
<name>A0A1I7UGR9_9PELO</name>
<evidence type="ECO:0000256" key="6">
    <source>
        <dbReference type="SAM" id="Phobius"/>
    </source>
</evidence>
<keyword evidence="4 6" id="KW-1133">Transmembrane helix</keyword>
<feature type="transmembrane region" description="Helical" evidence="6">
    <location>
        <begin position="95"/>
        <end position="120"/>
    </location>
</feature>
<evidence type="ECO:0000256" key="5">
    <source>
        <dbReference type="ARBA" id="ARBA00023136"/>
    </source>
</evidence>
<dbReference type="PANTHER" id="PTHR31216:SF11">
    <property type="entry name" value="SERPENTINE RECEPTOR CLASS BETA-16-RELATED"/>
    <property type="match status" value="1"/>
</dbReference>
<dbReference type="InterPro" id="IPR019408">
    <property type="entry name" value="7TM_GPCR_serpentine_rcpt_Srab"/>
</dbReference>
<accession>A0A1I7UGR9</accession>
<feature type="transmembrane region" description="Helical" evidence="6">
    <location>
        <begin position="23"/>
        <end position="44"/>
    </location>
</feature>
<evidence type="ECO:0000313" key="7">
    <source>
        <dbReference type="Proteomes" id="UP000095282"/>
    </source>
</evidence>
<dbReference type="AlphaFoldDB" id="A0A1I7UGR9"/>
<evidence type="ECO:0000256" key="2">
    <source>
        <dbReference type="ARBA" id="ARBA00006860"/>
    </source>
</evidence>
<dbReference type="STRING" id="1561998.A0A1I7UGR9"/>
<evidence type="ECO:0000256" key="3">
    <source>
        <dbReference type="ARBA" id="ARBA00022692"/>
    </source>
</evidence>
<dbReference type="GO" id="GO:0004888">
    <property type="term" value="F:transmembrane signaling receptor activity"/>
    <property type="evidence" value="ECO:0007669"/>
    <property type="project" value="InterPro"/>
</dbReference>
<feature type="transmembrane region" description="Helical" evidence="6">
    <location>
        <begin position="268"/>
        <end position="286"/>
    </location>
</feature>
<keyword evidence="7" id="KW-1185">Reference proteome</keyword>